<feature type="transmembrane region" description="Helical" evidence="1">
    <location>
        <begin position="174"/>
        <end position="194"/>
    </location>
</feature>
<reference evidence="4 5" key="1">
    <citation type="submission" date="2018-03" db="EMBL/GenBank/DDBJ databases">
        <title>Marinobacter brunus sp. nov., a marine bacterium of Gamma-proteobacteria isolated from the surface seawater of the South China Sea.</title>
        <authorList>
            <person name="Cheng H."/>
            <person name="Wu Y.-H."/>
            <person name="Xamxidin M."/>
            <person name="Xu X.-W."/>
        </authorList>
    </citation>
    <scope>NUCLEOTIDE SEQUENCE [LARGE SCALE GENOMIC DNA]</scope>
    <source>
        <strain evidence="4 5">NH169-3</strain>
    </source>
</reference>
<gene>
    <name evidence="4" type="ORF">C7H09_18530</name>
</gene>
<dbReference type="Pfam" id="PF19040">
    <property type="entry name" value="SGNH"/>
    <property type="match status" value="1"/>
</dbReference>
<feature type="transmembrane region" description="Helical" evidence="1">
    <location>
        <begin position="285"/>
        <end position="307"/>
    </location>
</feature>
<dbReference type="RefSeq" id="WP_106765546.1">
    <property type="nucleotide sequence ID" value="NZ_PXNP01000110.1"/>
</dbReference>
<dbReference type="GO" id="GO:0016020">
    <property type="term" value="C:membrane"/>
    <property type="evidence" value="ECO:0007669"/>
    <property type="project" value="TreeGrafter"/>
</dbReference>
<evidence type="ECO:0000313" key="4">
    <source>
        <dbReference type="EMBL" id="PSF04604.1"/>
    </source>
</evidence>
<feature type="transmembrane region" description="Helical" evidence="1">
    <location>
        <begin position="108"/>
        <end position="124"/>
    </location>
</feature>
<feature type="transmembrane region" description="Helical" evidence="1">
    <location>
        <begin position="200"/>
        <end position="221"/>
    </location>
</feature>
<feature type="domain" description="Acyltransferase 3" evidence="2">
    <location>
        <begin position="9"/>
        <end position="342"/>
    </location>
</feature>
<evidence type="ECO:0000256" key="1">
    <source>
        <dbReference type="SAM" id="Phobius"/>
    </source>
</evidence>
<dbReference type="GO" id="GO:0016747">
    <property type="term" value="F:acyltransferase activity, transferring groups other than amino-acyl groups"/>
    <property type="evidence" value="ECO:0007669"/>
    <property type="project" value="InterPro"/>
</dbReference>
<evidence type="ECO:0000259" key="3">
    <source>
        <dbReference type="Pfam" id="PF19040"/>
    </source>
</evidence>
<protein>
    <submittedName>
        <fullName evidence="4">Acyltransferase</fullName>
    </submittedName>
</protein>
<keyword evidence="4" id="KW-0012">Acyltransferase</keyword>
<dbReference type="InterPro" id="IPR050879">
    <property type="entry name" value="Acyltransferase_3"/>
</dbReference>
<dbReference type="AlphaFoldDB" id="A0A2T1K348"/>
<feature type="domain" description="SGNH" evidence="3">
    <location>
        <begin position="414"/>
        <end position="653"/>
    </location>
</feature>
<dbReference type="PANTHER" id="PTHR23028:SF53">
    <property type="entry name" value="ACYL_TRANSF_3 DOMAIN-CONTAINING PROTEIN"/>
    <property type="match status" value="1"/>
</dbReference>
<keyword evidence="4" id="KW-0808">Transferase</keyword>
<dbReference type="Pfam" id="PF01757">
    <property type="entry name" value="Acyl_transf_3"/>
    <property type="match status" value="1"/>
</dbReference>
<dbReference type="GO" id="GO:0009103">
    <property type="term" value="P:lipopolysaccharide biosynthetic process"/>
    <property type="evidence" value="ECO:0007669"/>
    <property type="project" value="TreeGrafter"/>
</dbReference>
<evidence type="ECO:0000313" key="5">
    <source>
        <dbReference type="Proteomes" id="UP000239866"/>
    </source>
</evidence>
<feature type="transmembrane region" description="Helical" evidence="1">
    <location>
        <begin position="144"/>
        <end position="162"/>
    </location>
</feature>
<dbReference type="Proteomes" id="UP000239866">
    <property type="component" value="Unassembled WGS sequence"/>
</dbReference>
<feature type="transmembrane region" description="Helical" evidence="1">
    <location>
        <begin position="327"/>
        <end position="348"/>
    </location>
</feature>
<keyword evidence="5" id="KW-1185">Reference proteome</keyword>
<dbReference type="EMBL" id="PXNP01000110">
    <property type="protein sequence ID" value="PSF04604.1"/>
    <property type="molecule type" value="Genomic_DNA"/>
</dbReference>
<keyword evidence="1" id="KW-1133">Transmembrane helix</keyword>
<dbReference type="InterPro" id="IPR002656">
    <property type="entry name" value="Acyl_transf_3_dom"/>
</dbReference>
<feature type="transmembrane region" description="Helical" evidence="1">
    <location>
        <begin position="360"/>
        <end position="379"/>
    </location>
</feature>
<feature type="transmembrane region" description="Helical" evidence="1">
    <location>
        <begin position="74"/>
        <end position="96"/>
    </location>
</feature>
<proteinExistence type="predicted"/>
<comment type="caution">
    <text evidence="4">The sequence shown here is derived from an EMBL/GenBank/DDBJ whole genome shotgun (WGS) entry which is preliminary data.</text>
</comment>
<feature type="transmembrane region" description="Helical" evidence="1">
    <location>
        <begin position="258"/>
        <end position="278"/>
    </location>
</feature>
<accession>A0A2T1K348</accession>
<dbReference type="OrthoDB" id="9767863at2"/>
<feature type="transmembrane region" description="Helical" evidence="1">
    <location>
        <begin position="233"/>
        <end position="252"/>
    </location>
</feature>
<dbReference type="InterPro" id="IPR043968">
    <property type="entry name" value="SGNH"/>
</dbReference>
<sequence length="818" mass="91378">MNKSYPYVPAIDGIRAIAVLAVMVYHLNAAWLPGGFAGVDVFFVISGYVVARSLAGRGEEPFGRFLLGFYSRRIRRIVPALLVCLLATTVLTILFIPDSWLSSTTSQVGLYAFFGLSNFALVWFQDDYFSPRAEFNPFVHTWSLGVEEQFYFLFPLLIFLWFRVSGKRAPFRTTVNALIPVLAGASLYTAYYLGKHQPDWAYYLLPARFWELAAGVLLFQLQMRRKLPVLNGAAAPRMLLAGLLLIAAGYAWSDVEAFPYPWAILPVAGTVLALWGVSENLNTRGWFVVSLTAKPVVYIGKMSYSLYLWHWPVYTLMRWTVGLESPAQMAIAVSTTFVLASVSYYLIETPARQARYFAQPAYRAVVAGLLCVGLFWTTAENLFERRSDLTLSVTRDTETWYPYAYREADAENQRYTLDGRQLFVIGNSHTGAYATMLNMLQQRHGIQTHLLQTGHCALGNLLYPIGDLEGCESTIDDYLSLLEAQAKPGDMVFLASLRTHRLADQWERNPPEEVLAYSQSQKALNHISAAYAETSTLIRRLEQLGLIVLIDLPKPVMKAPVYRCADWFNRHNPICADIPGIERSFLNELRAPVVHSLQRLASENAHVHLWDPAPQLCNAHRCPAYDTGGKPLFFDGDHLSAHGNRVLYPAFEQRVLAIYRDCLACKPEVPVYNSPIVPGVPIDFSKHGNGQLYLTGGWSHAEDWGTWSSGRKATITLPIRPGTARSLRISGHGFVNAQHPQQRVHVQLNGIDTGTIVFDPTHSSDIDIPIPRATREAQSNLQTLSVVFLLPDAVSPAELGMGGDPRRLGFGIRSLSVQ</sequence>
<organism evidence="4 5">
    <name type="scientific">Marinobacter fuscus</name>
    <dbReference type="NCBI Taxonomy" id="2109942"/>
    <lineage>
        <taxon>Bacteria</taxon>
        <taxon>Pseudomonadati</taxon>
        <taxon>Pseudomonadota</taxon>
        <taxon>Gammaproteobacteria</taxon>
        <taxon>Pseudomonadales</taxon>
        <taxon>Marinobacteraceae</taxon>
        <taxon>Marinobacter</taxon>
    </lineage>
</organism>
<feature type="transmembrane region" description="Helical" evidence="1">
    <location>
        <begin position="6"/>
        <end position="27"/>
    </location>
</feature>
<name>A0A2T1K348_9GAMM</name>
<keyword evidence="1" id="KW-0472">Membrane</keyword>
<evidence type="ECO:0000259" key="2">
    <source>
        <dbReference type="Pfam" id="PF01757"/>
    </source>
</evidence>
<keyword evidence="1" id="KW-0812">Transmembrane</keyword>
<dbReference type="PANTHER" id="PTHR23028">
    <property type="entry name" value="ACETYLTRANSFERASE"/>
    <property type="match status" value="1"/>
</dbReference>